<organism evidence="2 3">
    <name type="scientific">Paenibacillus woosongensis</name>
    <dbReference type="NCBI Taxonomy" id="307580"/>
    <lineage>
        <taxon>Bacteria</taxon>
        <taxon>Bacillati</taxon>
        <taxon>Bacillota</taxon>
        <taxon>Bacilli</taxon>
        <taxon>Bacillales</taxon>
        <taxon>Paenibacillaceae</taxon>
        <taxon>Paenibacillus</taxon>
    </lineage>
</organism>
<sequence>MLAAAGVPAGALAAETALLASVAARHGLWGPAEMHARRGRAGGSAAARSCGAERKNRA</sequence>
<evidence type="ECO:0000313" key="2">
    <source>
        <dbReference type="EMBL" id="GIP58580.1"/>
    </source>
</evidence>
<reference evidence="2 3" key="1">
    <citation type="submission" date="2021-03" db="EMBL/GenBank/DDBJ databases">
        <title>Antimicrobial resistance genes in bacteria isolated from Japanese honey, and their potential for conferring macrolide and lincosamide resistance in the American foulbrood pathogen Paenibacillus larvae.</title>
        <authorList>
            <person name="Okamoto M."/>
            <person name="Kumagai M."/>
            <person name="Kanamori H."/>
            <person name="Takamatsu D."/>
        </authorList>
    </citation>
    <scope>NUCLEOTIDE SEQUENCE [LARGE SCALE GENOMIC DNA]</scope>
    <source>
        <strain evidence="2 3">J15TS10</strain>
    </source>
</reference>
<proteinExistence type="predicted"/>
<feature type="region of interest" description="Disordered" evidence="1">
    <location>
        <begin position="35"/>
        <end position="58"/>
    </location>
</feature>
<protein>
    <submittedName>
        <fullName evidence="2">Uncharacterized protein</fullName>
    </submittedName>
</protein>
<keyword evidence="3" id="KW-1185">Reference proteome</keyword>
<evidence type="ECO:0000256" key="1">
    <source>
        <dbReference type="SAM" id="MobiDB-lite"/>
    </source>
</evidence>
<evidence type="ECO:0000313" key="3">
    <source>
        <dbReference type="Proteomes" id="UP000681290"/>
    </source>
</evidence>
<gene>
    <name evidence="2" type="ORF">J15TS10_23940</name>
</gene>
<accession>A0ABQ4MRE8</accession>
<comment type="caution">
    <text evidence="2">The sequence shown here is derived from an EMBL/GenBank/DDBJ whole genome shotgun (WGS) entry which is preliminary data.</text>
</comment>
<dbReference type="Proteomes" id="UP000681290">
    <property type="component" value="Unassembled WGS sequence"/>
</dbReference>
<name>A0ABQ4MRE8_9BACL</name>
<dbReference type="EMBL" id="BOSM01000003">
    <property type="protein sequence ID" value="GIP58580.1"/>
    <property type="molecule type" value="Genomic_DNA"/>
</dbReference>